<protein>
    <submittedName>
        <fullName evidence="1">Uncharacterized protein</fullName>
    </submittedName>
</protein>
<dbReference type="EMBL" id="JBBXMP010001175">
    <property type="protein sequence ID" value="KAL0056626.1"/>
    <property type="molecule type" value="Genomic_DNA"/>
</dbReference>
<reference evidence="1 2" key="1">
    <citation type="submission" date="2024-05" db="EMBL/GenBank/DDBJ databases">
        <title>A draft genome resource for the thread blight pathogen Marasmius tenuissimus strain MS-2.</title>
        <authorList>
            <person name="Yulfo-Soto G.E."/>
            <person name="Baruah I.K."/>
            <person name="Amoako-Attah I."/>
            <person name="Bukari Y."/>
            <person name="Meinhardt L.W."/>
            <person name="Bailey B.A."/>
            <person name="Cohen S.P."/>
        </authorList>
    </citation>
    <scope>NUCLEOTIDE SEQUENCE [LARGE SCALE GENOMIC DNA]</scope>
    <source>
        <strain evidence="1 2">MS-2</strain>
    </source>
</reference>
<accession>A0ABR2Z702</accession>
<organism evidence="1 2">
    <name type="scientific">Marasmius tenuissimus</name>
    <dbReference type="NCBI Taxonomy" id="585030"/>
    <lineage>
        <taxon>Eukaryota</taxon>
        <taxon>Fungi</taxon>
        <taxon>Dikarya</taxon>
        <taxon>Basidiomycota</taxon>
        <taxon>Agaricomycotina</taxon>
        <taxon>Agaricomycetes</taxon>
        <taxon>Agaricomycetidae</taxon>
        <taxon>Agaricales</taxon>
        <taxon>Marasmiineae</taxon>
        <taxon>Marasmiaceae</taxon>
        <taxon>Marasmius</taxon>
    </lineage>
</organism>
<evidence type="ECO:0000313" key="2">
    <source>
        <dbReference type="Proteomes" id="UP001437256"/>
    </source>
</evidence>
<proteinExistence type="predicted"/>
<feature type="non-terminal residue" evidence="1">
    <location>
        <position position="127"/>
    </location>
</feature>
<dbReference type="Proteomes" id="UP001437256">
    <property type="component" value="Unassembled WGS sequence"/>
</dbReference>
<gene>
    <name evidence="1" type="ORF">AAF712_016768</name>
</gene>
<keyword evidence="2" id="KW-1185">Reference proteome</keyword>
<name>A0ABR2Z702_9AGAR</name>
<sequence length="127" mass="14281">MLRNLPGQMVEVINPDLGKRSDDPDGCDTFVFKTHELVGISSALAERLEEEHANKKLKVISQSKTFPYRTLKGDACFHCEDLVRVIDDAEGFCQFCPGLRVDSLKAPQLLRHNGVKRHSRCIIKSNS</sequence>
<evidence type="ECO:0000313" key="1">
    <source>
        <dbReference type="EMBL" id="KAL0056626.1"/>
    </source>
</evidence>
<comment type="caution">
    <text evidence="1">The sequence shown here is derived from an EMBL/GenBank/DDBJ whole genome shotgun (WGS) entry which is preliminary data.</text>
</comment>